<comment type="caution">
    <text evidence="1">The sequence shown here is derived from an EMBL/GenBank/DDBJ whole genome shotgun (WGS) entry which is preliminary data.</text>
</comment>
<protein>
    <submittedName>
        <fullName evidence="1">Uncharacterized protein</fullName>
    </submittedName>
</protein>
<proteinExistence type="predicted"/>
<dbReference type="EMBL" id="JADJZA010000001">
    <property type="protein sequence ID" value="MBK9295552.1"/>
    <property type="molecule type" value="Genomic_DNA"/>
</dbReference>
<evidence type="ECO:0000313" key="1">
    <source>
        <dbReference type="EMBL" id="MBK9295552.1"/>
    </source>
</evidence>
<accession>A0A936NAL4</accession>
<evidence type="ECO:0000313" key="2">
    <source>
        <dbReference type="Proteomes" id="UP000727993"/>
    </source>
</evidence>
<sequence>MTTLRRKRFAAQVTRDFELLRRDPVAWRDYVAESEATSVSDGLDERTLAGRTWLLMHRLGVAGWEVMDQVSFNIATLLDHG</sequence>
<dbReference type="AlphaFoldDB" id="A0A936NAL4"/>
<organism evidence="1 2">
    <name type="scientific">Candidatus Neomicrothrix subdominans</name>
    <dbReference type="NCBI Taxonomy" id="2954438"/>
    <lineage>
        <taxon>Bacteria</taxon>
        <taxon>Bacillati</taxon>
        <taxon>Actinomycetota</taxon>
        <taxon>Acidimicrobiia</taxon>
        <taxon>Acidimicrobiales</taxon>
        <taxon>Microthrixaceae</taxon>
        <taxon>Candidatus Neomicrothrix</taxon>
    </lineage>
</organism>
<name>A0A936NAL4_9ACTN</name>
<gene>
    <name evidence="1" type="ORF">IPN02_01485</name>
</gene>
<reference evidence="1 2" key="1">
    <citation type="submission" date="2020-10" db="EMBL/GenBank/DDBJ databases">
        <title>Connecting structure to function with the recovery of over 1000 high-quality activated sludge metagenome-assembled genomes encoding full-length rRNA genes using long-read sequencing.</title>
        <authorList>
            <person name="Singleton C.M."/>
            <person name="Petriglieri F."/>
            <person name="Kristensen J.M."/>
            <person name="Kirkegaard R.H."/>
            <person name="Michaelsen T.Y."/>
            <person name="Andersen M.H."/>
            <person name="Karst S.M."/>
            <person name="Dueholm M.S."/>
            <person name="Nielsen P.H."/>
            <person name="Albertsen M."/>
        </authorList>
    </citation>
    <scope>NUCLEOTIDE SEQUENCE [LARGE SCALE GENOMIC DNA]</scope>
    <source>
        <strain evidence="1">Lyne_18-Q3-R50-59_MAXAC.006</strain>
    </source>
</reference>
<dbReference type="Proteomes" id="UP000727993">
    <property type="component" value="Unassembled WGS sequence"/>
</dbReference>